<sequence length="199" mass="22956">MKPLDSYCALLFHEVALEPGLQYNRKLDMFEGFEDYGGSERKASFADHALVFMLRGICRKWKQPIVFTFCKGTTSTPRLTSLLMDVILQVKLTGLKIMCTICDQGATNQATINSLLRETEQNCIRQSIDNRHFGFVIDGEEIIPLYDFPHLLKGVRNNLLAKDLHFVQDGIEKMARWRHIEQFYLSDKADHELRLCPID</sequence>
<organism evidence="2 3">
    <name type="scientific">Ignelater luminosus</name>
    <name type="common">Cucubano</name>
    <name type="synonym">Pyrophorus luminosus</name>
    <dbReference type="NCBI Taxonomy" id="2038154"/>
    <lineage>
        <taxon>Eukaryota</taxon>
        <taxon>Metazoa</taxon>
        <taxon>Ecdysozoa</taxon>
        <taxon>Arthropoda</taxon>
        <taxon>Hexapoda</taxon>
        <taxon>Insecta</taxon>
        <taxon>Pterygota</taxon>
        <taxon>Neoptera</taxon>
        <taxon>Endopterygota</taxon>
        <taxon>Coleoptera</taxon>
        <taxon>Polyphaga</taxon>
        <taxon>Elateriformia</taxon>
        <taxon>Elateroidea</taxon>
        <taxon>Elateridae</taxon>
        <taxon>Agrypninae</taxon>
        <taxon>Pyrophorini</taxon>
        <taxon>Ignelater</taxon>
    </lineage>
</organism>
<evidence type="ECO:0000313" key="2">
    <source>
        <dbReference type="EMBL" id="KAF2890394.1"/>
    </source>
</evidence>
<dbReference type="Proteomes" id="UP000801492">
    <property type="component" value="Unassembled WGS sequence"/>
</dbReference>
<reference evidence="2" key="1">
    <citation type="submission" date="2019-08" db="EMBL/GenBank/DDBJ databases">
        <title>The genome of the North American firefly Photinus pyralis.</title>
        <authorList>
            <consortium name="Photinus pyralis genome working group"/>
            <person name="Fallon T.R."/>
            <person name="Sander Lower S.E."/>
            <person name="Weng J.-K."/>
        </authorList>
    </citation>
    <scope>NUCLEOTIDE SEQUENCE</scope>
    <source>
        <strain evidence="2">TRF0915ILg1</strain>
        <tissue evidence="2">Whole body</tissue>
    </source>
</reference>
<dbReference type="OrthoDB" id="7474070at2759"/>
<gene>
    <name evidence="2" type="ORF">ILUMI_15779</name>
</gene>
<comment type="caution">
    <text evidence="2">The sequence shown here is derived from an EMBL/GenBank/DDBJ whole genome shotgun (WGS) entry which is preliminary data.</text>
</comment>
<feature type="domain" description="Transposable element P transposase-like RNase H" evidence="1">
    <location>
        <begin position="2"/>
        <end position="115"/>
    </location>
</feature>
<protein>
    <recommendedName>
        <fullName evidence="1">Transposable element P transposase-like RNase H domain-containing protein</fullName>
    </recommendedName>
</protein>
<evidence type="ECO:0000313" key="3">
    <source>
        <dbReference type="Proteomes" id="UP000801492"/>
    </source>
</evidence>
<dbReference type="Pfam" id="PF21787">
    <property type="entry name" value="TNP-like_RNaseH_N"/>
    <property type="match status" value="1"/>
</dbReference>
<keyword evidence="3" id="KW-1185">Reference proteome</keyword>
<accession>A0A8K0CMY8</accession>
<dbReference type="EMBL" id="VTPC01053625">
    <property type="protein sequence ID" value="KAF2890394.1"/>
    <property type="molecule type" value="Genomic_DNA"/>
</dbReference>
<evidence type="ECO:0000259" key="1">
    <source>
        <dbReference type="Pfam" id="PF21787"/>
    </source>
</evidence>
<dbReference type="InterPro" id="IPR048365">
    <property type="entry name" value="TNP-like_RNaseH_N"/>
</dbReference>
<dbReference type="AlphaFoldDB" id="A0A8K0CMY8"/>
<name>A0A8K0CMY8_IGNLU</name>
<proteinExistence type="predicted"/>